<comment type="caution">
    <text evidence="2">The sequence shown here is derived from an EMBL/GenBank/DDBJ whole genome shotgun (WGS) entry which is preliminary data.</text>
</comment>
<protein>
    <submittedName>
        <fullName evidence="2">Uncharacterized protein</fullName>
    </submittedName>
</protein>
<evidence type="ECO:0000256" key="1">
    <source>
        <dbReference type="SAM" id="Phobius"/>
    </source>
</evidence>
<organism evidence="2 3">
    <name type="scientific">Sphingobacterium griseoflavum</name>
    <dbReference type="NCBI Taxonomy" id="1474952"/>
    <lineage>
        <taxon>Bacteria</taxon>
        <taxon>Pseudomonadati</taxon>
        <taxon>Bacteroidota</taxon>
        <taxon>Sphingobacteriia</taxon>
        <taxon>Sphingobacteriales</taxon>
        <taxon>Sphingobacteriaceae</taxon>
        <taxon>Sphingobacterium</taxon>
    </lineage>
</organism>
<keyword evidence="1" id="KW-1133">Transmembrane helix</keyword>
<keyword evidence="1" id="KW-0812">Transmembrane</keyword>
<accession>A0ABQ3HY82</accession>
<dbReference type="EMBL" id="BNAF01000007">
    <property type="protein sequence ID" value="GHE37694.1"/>
    <property type="molecule type" value="Genomic_DNA"/>
</dbReference>
<keyword evidence="1" id="KW-0472">Membrane</keyword>
<feature type="transmembrane region" description="Helical" evidence="1">
    <location>
        <begin position="21"/>
        <end position="42"/>
    </location>
</feature>
<proteinExistence type="predicted"/>
<keyword evidence="3" id="KW-1185">Reference proteome</keyword>
<evidence type="ECO:0000313" key="3">
    <source>
        <dbReference type="Proteomes" id="UP000620550"/>
    </source>
</evidence>
<gene>
    <name evidence="2" type="ORF">GCM10017764_21280</name>
</gene>
<dbReference type="RefSeq" id="WP_189626642.1">
    <property type="nucleotide sequence ID" value="NZ_BNAF01000007.1"/>
</dbReference>
<sequence length="121" mass="13702">MIETKVFIVLNKITHTSAAKYCLVVFFLKMLIAATPVFVNVLDRGTVLQVVLQLEMENTSKAGSFGEDLHESNSKFFNTMMSDHLFFYPLVENNGKQKHYLKNEKLIQAFHANVPTPPPNA</sequence>
<dbReference type="Proteomes" id="UP000620550">
    <property type="component" value="Unassembled WGS sequence"/>
</dbReference>
<reference evidence="3" key="1">
    <citation type="journal article" date="2019" name="Int. J. Syst. Evol. Microbiol.">
        <title>The Global Catalogue of Microorganisms (GCM) 10K type strain sequencing project: providing services to taxonomists for standard genome sequencing and annotation.</title>
        <authorList>
            <consortium name="The Broad Institute Genomics Platform"/>
            <consortium name="The Broad Institute Genome Sequencing Center for Infectious Disease"/>
            <person name="Wu L."/>
            <person name="Ma J."/>
        </authorList>
    </citation>
    <scope>NUCLEOTIDE SEQUENCE [LARGE SCALE GENOMIC DNA]</scope>
    <source>
        <strain evidence="3">CGMCC 1.12966</strain>
    </source>
</reference>
<name>A0ABQ3HY82_9SPHI</name>
<evidence type="ECO:0000313" key="2">
    <source>
        <dbReference type="EMBL" id="GHE37694.1"/>
    </source>
</evidence>